<comment type="caution">
    <text evidence="2">The sequence shown here is derived from an EMBL/GenBank/DDBJ whole genome shotgun (WGS) entry which is preliminary data.</text>
</comment>
<keyword evidence="1" id="KW-0812">Transmembrane</keyword>
<dbReference type="Proteomes" id="UP000306813">
    <property type="component" value="Unassembled WGS sequence"/>
</dbReference>
<keyword evidence="5" id="KW-1185">Reference proteome</keyword>
<reference evidence="2 4" key="1">
    <citation type="submission" date="2019-05" db="EMBL/GenBank/DDBJ databases">
        <title>Draft genomes of eight strains of Campylobacter helveticus isolated from cats and a dog in New Zealand.</title>
        <authorList>
            <person name="Bojanic K."/>
            <person name="Midwinter A.C."/>
            <person name="Biggs P.J."/>
            <person name="Acke E."/>
            <person name="Cornelius A.J."/>
            <person name="Marshall J.C."/>
        </authorList>
    </citation>
    <scope>NUCLEOTIDE SEQUENCE [LARGE SCALE GENOMIC DNA]</scope>
    <source>
        <strain evidence="2 4">ACP123b</strain>
    </source>
</reference>
<dbReference type="RefSeq" id="WP_082200829.1">
    <property type="nucleotide sequence ID" value="NZ_CP020479.1"/>
</dbReference>
<gene>
    <name evidence="2" type="ORF">FDW42_04525</name>
    <name evidence="3" type="ORF">FVD16_00860</name>
</gene>
<feature type="transmembrane region" description="Helical" evidence="1">
    <location>
        <begin position="43"/>
        <end position="64"/>
    </location>
</feature>
<keyword evidence="1" id="KW-0472">Membrane</keyword>
<accession>A0AAX2UKT9</accession>
<proteinExistence type="predicted"/>
<dbReference type="Proteomes" id="UP000321317">
    <property type="component" value="Unassembled WGS sequence"/>
</dbReference>
<sequence>MKEEAKEILGLLKNAFNIVATAFMALVAYLFVNFESLSKVKLIIAYIGIIFLTLCFVFILLSFAKYLKRLRE</sequence>
<reference evidence="3 5" key="2">
    <citation type="submission" date="2019-08" db="EMBL/GenBank/DDBJ databases">
        <title>Rapid identification of Enteric Bacteria from Whole Genome Sequences (WGS) using Average Nucleotide Identity (ANI).</title>
        <authorList>
            <person name="Lane C."/>
        </authorList>
    </citation>
    <scope>NUCLEOTIDE SEQUENCE [LARGE SCALE GENOMIC DNA]</scope>
    <source>
        <strain evidence="3 5">D4984</strain>
    </source>
</reference>
<dbReference type="EMBL" id="VDBS01000035">
    <property type="protein sequence ID" value="TNB57645.1"/>
    <property type="molecule type" value="Genomic_DNA"/>
</dbReference>
<organism evidence="2 4">
    <name type="scientific">Campylobacter helveticus</name>
    <dbReference type="NCBI Taxonomy" id="28898"/>
    <lineage>
        <taxon>Bacteria</taxon>
        <taxon>Pseudomonadati</taxon>
        <taxon>Campylobacterota</taxon>
        <taxon>Epsilonproteobacteria</taxon>
        <taxon>Campylobacterales</taxon>
        <taxon>Campylobacteraceae</taxon>
        <taxon>Campylobacter</taxon>
    </lineage>
</organism>
<evidence type="ECO:0000313" key="3">
    <source>
        <dbReference type="EMBL" id="TXK60671.1"/>
    </source>
</evidence>
<keyword evidence="1" id="KW-1133">Transmembrane helix</keyword>
<dbReference type="AlphaFoldDB" id="A0AAX2UKT9"/>
<evidence type="ECO:0000313" key="2">
    <source>
        <dbReference type="EMBL" id="TNB57645.1"/>
    </source>
</evidence>
<name>A0AAX2UKT9_9BACT</name>
<dbReference type="EMBL" id="VRMA01000003">
    <property type="protein sequence ID" value="TXK60671.1"/>
    <property type="molecule type" value="Genomic_DNA"/>
</dbReference>
<evidence type="ECO:0000256" key="1">
    <source>
        <dbReference type="SAM" id="Phobius"/>
    </source>
</evidence>
<feature type="transmembrane region" description="Helical" evidence="1">
    <location>
        <begin position="12"/>
        <end position="31"/>
    </location>
</feature>
<evidence type="ECO:0000313" key="4">
    <source>
        <dbReference type="Proteomes" id="UP000306813"/>
    </source>
</evidence>
<protein>
    <submittedName>
        <fullName evidence="2">Uncharacterized protein</fullName>
    </submittedName>
</protein>
<dbReference type="GeneID" id="52037777"/>
<evidence type="ECO:0000313" key="5">
    <source>
        <dbReference type="Proteomes" id="UP000321317"/>
    </source>
</evidence>